<reference evidence="2" key="1">
    <citation type="journal article" date="2021" name="bioRxiv">
        <title>Whole Genome Assembly and Annotation of Northern Wild Rice, Zizania palustris L., Supports a Whole Genome Duplication in the Zizania Genus.</title>
        <authorList>
            <person name="Haas M."/>
            <person name="Kono T."/>
            <person name="Macchietto M."/>
            <person name="Millas R."/>
            <person name="McGilp L."/>
            <person name="Shao M."/>
            <person name="Duquette J."/>
            <person name="Hirsch C.N."/>
            <person name="Kimball J."/>
        </authorList>
    </citation>
    <scope>NUCLEOTIDE SEQUENCE</scope>
    <source>
        <tissue evidence="2">Fresh leaf tissue</tissue>
    </source>
</reference>
<accession>A0A8J5RGP0</accession>
<dbReference type="OrthoDB" id="250802at2759"/>
<dbReference type="AlphaFoldDB" id="A0A8J5RGP0"/>
<feature type="region of interest" description="Disordered" evidence="1">
    <location>
        <begin position="1"/>
        <end position="92"/>
    </location>
</feature>
<comment type="caution">
    <text evidence="2">The sequence shown here is derived from an EMBL/GenBank/DDBJ whole genome shotgun (WGS) entry which is preliminary data.</text>
</comment>
<sequence length="108" mass="11836">MEKMAKGTSDYSSRPPSSSQKNNFMEVDLPRRASVEIREKEDGASKGESGVSFNDNTMQSTSDSGANVKCLEQETTTKSNNSSSRLQPASISSEVIQMLLRHVTTMKN</sequence>
<evidence type="ECO:0000313" key="2">
    <source>
        <dbReference type="EMBL" id="KAG8048868.1"/>
    </source>
</evidence>
<name>A0A8J5RGP0_ZIZPA</name>
<feature type="compositionally biased region" description="Low complexity" evidence="1">
    <location>
        <begin position="9"/>
        <end position="19"/>
    </location>
</feature>
<feature type="compositionally biased region" description="Polar residues" evidence="1">
    <location>
        <begin position="51"/>
        <end position="65"/>
    </location>
</feature>
<feature type="compositionally biased region" description="Polar residues" evidence="1">
    <location>
        <begin position="73"/>
        <end position="92"/>
    </location>
</feature>
<dbReference type="Proteomes" id="UP000729402">
    <property type="component" value="Unassembled WGS sequence"/>
</dbReference>
<feature type="compositionally biased region" description="Basic and acidic residues" evidence="1">
    <location>
        <begin position="28"/>
        <end position="45"/>
    </location>
</feature>
<dbReference type="EMBL" id="JAAALK010000289">
    <property type="protein sequence ID" value="KAG8048868.1"/>
    <property type="molecule type" value="Genomic_DNA"/>
</dbReference>
<evidence type="ECO:0000256" key="1">
    <source>
        <dbReference type="SAM" id="MobiDB-lite"/>
    </source>
</evidence>
<evidence type="ECO:0000313" key="3">
    <source>
        <dbReference type="Proteomes" id="UP000729402"/>
    </source>
</evidence>
<organism evidence="2 3">
    <name type="scientific">Zizania palustris</name>
    <name type="common">Northern wild rice</name>
    <dbReference type="NCBI Taxonomy" id="103762"/>
    <lineage>
        <taxon>Eukaryota</taxon>
        <taxon>Viridiplantae</taxon>
        <taxon>Streptophyta</taxon>
        <taxon>Embryophyta</taxon>
        <taxon>Tracheophyta</taxon>
        <taxon>Spermatophyta</taxon>
        <taxon>Magnoliopsida</taxon>
        <taxon>Liliopsida</taxon>
        <taxon>Poales</taxon>
        <taxon>Poaceae</taxon>
        <taxon>BOP clade</taxon>
        <taxon>Oryzoideae</taxon>
        <taxon>Oryzeae</taxon>
        <taxon>Zizaniinae</taxon>
        <taxon>Zizania</taxon>
    </lineage>
</organism>
<protein>
    <submittedName>
        <fullName evidence="2">Uncharacterized protein</fullName>
    </submittedName>
</protein>
<reference evidence="2" key="2">
    <citation type="submission" date="2021-02" db="EMBL/GenBank/DDBJ databases">
        <authorList>
            <person name="Kimball J.A."/>
            <person name="Haas M.W."/>
            <person name="Macchietto M."/>
            <person name="Kono T."/>
            <person name="Duquette J."/>
            <person name="Shao M."/>
        </authorList>
    </citation>
    <scope>NUCLEOTIDE SEQUENCE</scope>
    <source>
        <tissue evidence="2">Fresh leaf tissue</tissue>
    </source>
</reference>
<gene>
    <name evidence="2" type="ORF">GUJ93_ZPchr0009g391</name>
</gene>
<keyword evidence="3" id="KW-1185">Reference proteome</keyword>
<proteinExistence type="predicted"/>